<dbReference type="AlphaFoldDB" id="F8MGM4"/>
<evidence type="ECO:0000313" key="2">
    <source>
        <dbReference type="Proteomes" id="UP000008065"/>
    </source>
</evidence>
<dbReference type="OrthoDB" id="10410766at2759"/>
<dbReference type="EMBL" id="GL891303">
    <property type="protein sequence ID" value="EGO58646.1"/>
    <property type="molecule type" value="Genomic_DNA"/>
</dbReference>
<dbReference type="Proteomes" id="UP000008065">
    <property type="component" value="Unassembled WGS sequence"/>
</dbReference>
<gene>
    <name evidence="1" type="ORF">NEUTE1DRAFT_98884</name>
</gene>
<evidence type="ECO:0000313" key="1">
    <source>
        <dbReference type="EMBL" id="EGO58646.1"/>
    </source>
</evidence>
<dbReference type="GeneID" id="20831901"/>
<dbReference type="HOGENOM" id="CLU_662383_0_0_1"/>
<reference evidence="2" key="1">
    <citation type="journal article" date="2011" name="Genetics">
        <title>Massive changes in genome architecture accompany the transition to self-fertility in the filamentous fungus Neurospora tetrasperma.</title>
        <authorList>
            <person name="Ellison C.E."/>
            <person name="Stajich J.E."/>
            <person name="Jacobson D.J."/>
            <person name="Natvig D.O."/>
            <person name="Lapidus A."/>
            <person name="Foster B."/>
            <person name="Aerts A."/>
            <person name="Riley R."/>
            <person name="Lindquist E.A."/>
            <person name="Grigoriev I.V."/>
            <person name="Taylor J.W."/>
        </authorList>
    </citation>
    <scope>NUCLEOTIDE SEQUENCE [LARGE SCALE GENOMIC DNA]</scope>
    <source>
        <strain evidence="2">FGSC 2508 / P0657</strain>
    </source>
</reference>
<protein>
    <submittedName>
        <fullName evidence="1">Uncharacterized protein</fullName>
    </submittedName>
</protein>
<proteinExistence type="predicted"/>
<dbReference type="VEuPathDB" id="FungiDB:NEUTE1DRAFT_98884"/>
<dbReference type="RefSeq" id="XP_009848987.1">
    <property type="nucleotide sequence ID" value="XM_009850685.1"/>
</dbReference>
<dbReference type="KEGG" id="nte:NEUTE1DRAFT98884"/>
<name>F8MGM4_NEUT8</name>
<accession>F8MGM4</accession>
<keyword evidence="2" id="KW-1185">Reference proteome</keyword>
<organism evidence="1 2">
    <name type="scientific">Neurospora tetrasperma (strain FGSC 2508 / ATCC MYA-4615 / P0657)</name>
    <dbReference type="NCBI Taxonomy" id="510951"/>
    <lineage>
        <taxon>Eukaryota</taxon>
        <taxon>Fungi</taxon>
        <taxon>Dikarya</taxon>
        <taxon>Ascomycota</taxon>
        <taxon>Pezizomycotina</taxon>
        <taxon>Sordariomycetes</taxon>
        <taxon>Sordariomycetidae</taxon>
        <taxon>Sordariales</taxon>
        <taxon>Sordariaceae</taxon>
        <taxon>Neurospora</taxon>
    </lineage>
</organism>
<sequence>MGTIEPQNYPGVLTVQPLLMTTRLSRSFHSDRSDSLLESTPLIFSFPSVTRPEVSSLASSVTATPREQPDAGADVRGMMLPLARTRLAKKLTHYIRSIAPAYGIPVVHPCKIGLTAVTLVPRMPSPTWTARSQRRAMAPKGTQHPNRLLRLRGVELQTQSFAGHLTATSPVPADEISLQLPRPYPRRLISFPDDDSFAMKAIFYALAFPGQFMSTPNSALVGRLTIMLIQIPPSVTPDLWKAGSADSSVLPRPPVHLPNATTLRAWGRSCRSNNYGSKMTSFPQNPLRTPRPSNPVTYRLRLPDGLHLETFGPDPSPKEAGIADSGDGRNSFLLLGVWDTAVMLPQRLAGGSAQPQAQLPDHRWTGVVVTASHSPAIGNGAKIVERPQGRDARGGGQARRVEVGGSRVKECGIRE</sequence>